<dbReference type="AlphaFoldDB" id="A0A8S9YJ09"/>
<feature type="compositionally biased region" description="Polar residues" evidence="1">
    <location>
        <begin position="472"/>
        <end position="481"/>
    </location>
</feature>
<feature type="region of interest" description="Disordered" evidence="1">
    <location>
        <begin position="469"/>
        <end position="493"/>
    </location>
</feature>
<name>A0A8S9YJ09_9TREM</name>
<dbReference type="SUPFAM" id="SSF81653">
    <property type="entry name" value="Calcium ATPase, transduction domain A"/>
    <property type="match status" value="1"/>
</dbReference>
<keyword evidence="2" id="KW-0472">Membrane</keyword>
<dbReference type="InterPro" id="IPR039720">
    <property type="entry name" value="TMEM94"/>
</dbReference>
<dbReference type="Proteomes" id="UP000822476">
    <property type="component" value="Unassembled WGS sequence"/>
</dbReference>
<sequence>MDLSTEEALVRLRNSLKHFEHVRMSKALIGKKSVFGFPGHESLLFGFYASSSLLLLTAFFLGLDSLNYFTVSVLLSLLVATSLVTFWLIRRRNDITHNHLSYDVTKLCEDLDRTLQIGFNRAIFYPQFNIPSYLGSSLQWAIRDGETVAVPRILLVQGDIILLTPGQVIPTECVPVNPVDKDANSTFFSNSIYSPKPSTPLNHKQDSQFSLELPHHPIKAMVTLSPLVEFMRQHKMTKPSAHNQFAPNFYSFITLILIWSLMTKLLLCILYFLVSFSRVLLYNHSFSHSGAKYLLSSGVLSMFSHFLFCVSGLGLTCTWFCALAFVSTKFKRTYEAVTRCALSCGAISSRRPVSSLASSLSMESNTRVSSAAWVKSARGFTSCARTFWSEFYVSPDINVQHSLLMLGAVSSVCCVDQEGILSRPIPTPEKIFFFHKRHHHHHRHHHHQLHWSHWNMSQPGAAVQKAYEASVPNPSVTQRSSRAGFAPPLSDGLSTGGARVSHFLALS</sequence>
<dbReference type="InterPro" id="IPR008250">
    <property type="entry name" value="ATPase_P-typ_transduc_dom_A_sf"/>
</dbReference>
<organism evidence="3 4">
    <name type="scientific">Paragonimus skrjabini miyazakii</name>
    <dbReference type="NCBI Taxonomy" id="59628"/>
    <lineage>
        <taxon>Eukaryota</taxon>
        <taxon>Metazoa</taxon>
        <taxon>Spiralia</taxon>
        <taxon>Lophotrochozoa</taxon>
        <taxon>Platyhelminthes</taxon>
        <taxon>Trematoda</taxon>
        <taxon>Digenea</taxon>
        <taxon>Plagiorchiida</taxon>
        <taxon>Troglotremata</taxon>
        <taxon>Troglotrematidae</taxon>
        <taxon>Paragonimus</taxon>
    </lineage>
</organism>
<feature type="transmembrane region" description="Helical" evidence="2">
    <location>
        <begin position="249"/>
        <end position="273"/>
    </location>
</feature>
<reference evidence="3" key="1">
    <citation type="submission" date="2019-07" db="EMBL/GenBank/DDBJ databases">
        <title>Annotation for the trematode Paragonimus miyazaki's.</title>
        <authorList>
            <person name="Choi Y.-J."/>
        </authorList>
    </citation>
    <scope>NUCLEOTIDE SEQUENCE</scope>
    <source>
        <strain evidence="3">Japan</strain>
    </source>
</reference>
<keyword evidence="4" id="KW-1185">Reference proteome</keyword>
<comment type="caution">
    <text evidence="3">The sequence shown here is derived from an EMBL/GenBank/DDBJ whole genome shotgun (WGS) entry which is preliminary data.</text>
</comment>
<dbReference type="OrthoDB" id="5568754at2759"/>
<dbReference type="PANTHER" id="PTHR13219">
    <property type="entry name" value="TRANSMEMBRANE PROTEIN 94"/>
    <property type="match status" value="1"/>
</dbReference>
<keyword evidence="2" id="KW-1133">Transmembrane helix</keyword>
<proteinExistence type="predicted"/>
<dbReference type="EMBL" id="JTDE01004666">
    <property type="protein sequence ID" value="KAF7253104.1"/>
    <property type="molecule type" value="Genomic_DNA"/>
</dbReference>
<gene>
    <name evidence="3" type="ORF">EG68_09967</name>
</gene>
<evidence type="ECO:0000313" key="3">
    <source>
        <dbReference type="EMBL" id="KAF7253104.1"/>
    </source>
</evidence>
<feature type="transmembrane region" description="Helical" evidence="2">
    <location>
        <begin position="68"/>
        <end position="89"/>
    </location>
</feature>
<evidence type="ECO:0008006" key="5">
    <source>
        <dbReference type="Google" id="ProtNLM"/>
    </source>
</evidence>
<dbReference type="PANTHER" id="PTHR13219:SF6">
    <property type="entry name" value="TRANSMEMBRANE PROTEIN 94"/>
    <property type="match status" value="1"/>
</dbReference>
<feature type="transmembrane region" description="Helical" evidence="2">
    <location>
        <begin position="293"/>
        <end position="326"/>
    </location>
</feature>
<protein>
    <recommendedName>
        <fullName evidence="5">Transmembrane protein</fullName>
    </recommendedName>
</protein>
<evidence type="ECO:0000313" key="4">
    <source>
        <dbReference type="Proteomes" id="UP000822476"/>
    </source>
</evidence>
<accession>A0A8S9YJ09</accession>
<feature type="transmembrane region" description="Helical" evidence="2">
    <location>
        <begin position="42"/>
        <end position="62"/>
    </location>
</feature>
<evidence type="ECO:0000256" key="1">
    <source>
        <dbReference type="SAM" id="MobiDB-lite"/>
    </source>
</evidence>
<evidence type="ECO:0000256" key="2">
    <source>
        <dbReference type="SAM" id="Phobius"/>
    </source>
</evidence>
<keyword evidence="2" id="KW-0812">Transmembrane</keyword>